<dbReference type="GO" id="GO:0046872">
    <property type="term" value="F:metal ion binding"/>
    <property type="evidence" value="ECO:0007669"/>
    <property type="project" value="UniProtKB-KW"/>
</dbReference>
<evidence type="ECO:0000313" key="7">
    <source>
        <dbReference type="Proteomes" id="UP000551327"/>
    </source>
</evidence>
<dbReference type="SMART" id="SM00729">
    <property type="entry name" value="Elp3"/>
    <property type="match status" value="1"/>
</dbReference>
<dbReference type="PANTHER" id="PTHR43432">
    <property type="entry name" value="SLR0285 PROTEIN"/>
    <property type="match status" value="1"/>
</dbReference>
<dbReference type="SFLD" id="SFLDG01084">
    <property type="entry name" value="Uncharacterised_Radical_SAM_Su"/>
    <property type="match status" value="1"/>
</dbReference>
<reference evidence="6 7" key="1">
    <citation type="submission" date="2020-08" db="EMBL/GenBank/DDBJ databases">
        <title>The genome sequence of type strain Novosphingobium piscinae KCTC 42194.</title>
        <authorList>
            <person name="Liu Y."/>
        </authorList>
    </citation>
    <scope>NUCLEOTIDE SEQUENCE [LARGE SCALE GENOMIC DNA]</scope>
    <source>
        <strain evidence="6 7">KCTC 42194</strain>
    </source>
</reference>
<gene>
    <name evidence="6" type="ORF">H7F53_02810</name>
</gene>
<dbReference type="PANTHER" id="PTHR43432:SF3">
    <property type="entry name" value="SLR0285 PROTEIN"/>
    <property type="match status" value="1"/>
</dbReference>
<organism evidence="6 7">
    <name type="scientific">Novosphingobium piscinae</name>
    <dbReference type="NCBI Taxonomy" id="1507448"/>
    <lineage>
        <taxon>Bacteria</taxon>
        <taxon>Pseudomonadati</taxon>
        <taxon>Pseudomonadota</taxon>
        <taxon>Alphaproteobacteria</taxon>
        <taxon>Sphingomonadales</taxon>
        <taxon>Sphingomonadaceae</taxon>
        <taxon>Novosphingobium</taxon>
    </lineage>
</organism>
<dbReference type="CDD" id="cd01335">
    <property type="entry name" value="Radical_SAM"/>
    <property type="match status" value="1"/>
</dbReference>
<dbReference type="InterPro" id="IPR058240">
    <property type="entry name" value="rSAM_sf"/>
</dbReference>
<dbReference type="RefSeq" id="WP_185677962.1">
    <property type="nucleotide sequence ID" value="NZ_JACLAX010000002.1"/>
</dbReference>
<dbReference type="GO" id="GO:0003824">
    <property type="term" value="F:catalytic activity"/>
    <property type="evidence" value="ECO:0007669"/>
    <property type="project" value="InterPro"/>
</dbReference>
<dbReference type="EMBL" id="JACLAX010000002">
    <property type="protein sequence ID" value="MBC2668075.1"/>
    <property type="molecule type" value="Genomic_DNA"/>
</dbReference>
<comment type="caution">
    <text evidence="6">The sequence shown here is derived from an EMBL/GenBank/DDBJ whole genome shotgun (WGS) entry which is preliminary data.</text>
</comment>
<evidence type="ECO:0000313" key="6">
    <source>
        <dbReference type="EMBL" id="MBC2668075.1"/>
    </source>
</evidence>
<dbReference type="SUPFAM" id="SSF102114">
    <property type="entry name" value="Radical SAM enzymes"/>
    <property type="match status" value="1"/>
</dbReference>
<dbReference type="Proteomes" id="UP000551327">
    <property type="component" value="Unassembled WGS sequence"/>
</dbReference>
<protein>
    <submittedName>
        <fullName evidence="6">PA0069 family radical SAM protein</fullName>
    </submittedName>
</protein>
<dbReference type="NCBIfam" id="NF033668">
    <property type="entry name" value="rSAM_PA0069"/>
    <property type="match status" value="1"/>
</dbReference>
<evidence type="ECO:0000256" key="1">
    <source>
        <dbReference type="ARBA" id="ARBA00022723"/>
    </source>
</evidence>
<keyword evidence="1" id="KW-0479">Metal-binding</keyword>
<dbReference type="GO" id="GO:0051536">
    <property type="term" value="F:iron-sulfur cluster binding"/>
    <property type="evidence" value="ECO:0007669"/>
    <property type="project" value="UniProtKB-KW"/>
</dbReference>
<keyword evidence="2" id="KW-0408">Iron</keyword>
<dbReference type="InterPro" id="IPR006638">
    <property type="entry name" value="Elp3/MiaA/NifB-like_rSAM"/>
</dbReference>
<dbReference type="Gene3D" id="3.80.30.30">
    <property type="match status" value="1"/>
</dbReference>
<name>A0A7X1FW38_9SPHN</name>
<proteinExistence type="predicted"/>
<dbReference type="InterPro" id="IPR040086">
    <property type="entry name" value="MJ0683-like"/>
</dbReference>
<dbReference type="SFLD" id="SFLDS00029">
    <property type="entry name" value="Radical_SAM"/>
    <property type="match status" value="1"/>
</dbReference>
<evidence type="ECO:0000256" key="3">
    <source>
        <dbReference type="ARBA" id="ARBA00023014"/>
    </source>
</evidence>
<evidence type="ECO:0000256" key="2">
    <source>
        <dbReference type="ARBA" id="ARBA00023004"/>
    </source>
</evidence>
<feature type="region of interest" description="Disordered" evidence="4">
    <location>
        <begin position="1"/>
        <end position="25"/>
    </location>
</feature>
<dbReference type="AlphaFoldDB" id="A0A7X1FW38"/>
<evidence type="ECO:0000259" key="5">
    <source>
        <dbReference type="SMART" id="SM00729"/>
    </source>
</evidence>
<evidence type="ECO:0000256" key="4">
    <source>
        <dbReference type="SAM" id="MobiDB-lite"/>
    </source>
</evidence>
<dbReference type="Pfam" id="PF04055">
    <property type="entry name" value="Radical_SAM"/>
    <property type="match status" value="1"/>
</dbReference>
<dbReference type="InterPro" id="IPR007197">
    <property type="entry name" value="rSAM"/>
</dbReference>
<keyword evidence="3" id="KW-0411">Iron-sulfur</keyword>
<feature type="domain" description="Elp3/MiaA/NifB-like radical SAM core" evidence="5">
    <location>
        <begin position="82"/>
        <end position="307"/>
    </location>
</feature>
<sequence length="374" mass="41430">MPGRSTLSPAPPPDRQKGRGAVSAAVPSRFGLAQRELDGDWRDQRGTVDGLVGNPGDSLRTTVTEERARSILSFNQSPDIPFDRSLNAYRGCEHGCIYCFARPTHAFHDLSPGLDFETKLFAKPDAARLLREALAKPSYRCAPIAMGTNTDPYQPIEARYRITREVLEVCLEARQPVTITTKSDRVLRDLDLLAELARCNLVAVGLSVTSLDPRLSALLEPRAAAPAKRLAALGRLAEAGIPAHVSIAPVIPAITDAFMERILADAAARGVRSASWIMVRLPHEVAPLFREWLAAHYPDRADKVMGIIRSVRDGRDNDPSFFSRMQPRGTWADLFRARFRLACRKLGLNRQRETLQLDCTQFRRPASDGQLALF</sequence>
<accession>A0A7X1FW38</accession>
<keyword evidence="7" id="KW-1185">Reference proteome</keyword>